<reference evidence="1 2" key="1">
    <citation type="submission" date="2016-10" db="EMBL/GenBank/DDBJ databases">
        <authorList>
            <person name="de Groot N.N."/>
        </authorList>
    </citation>
    <scope>NUCLEOTIDE SEQUENCE [LARGE SCALE GENOMIC DNA]</scope>
    <source>
        <strain evidence="1 2">DSM 25186</strain>
    </source>
</reference>
<dbReference type="SFLD" id="SFLDG01129">
    <property type="entry name" value="C1.5:_HAD__Beta-PGM__Phosphata"/>
    <property type="match status" value="1"/>
</dbReference>
<dbReference type="GO" id="GO:0005829">
    <property type="term" value="C:cytosol"/>
    <property type="evidence" value="ECO:0007669"/>
    <property type="project" value="TreeGrafter"/>
</dbReference>
<proteinExistence type="predicted"/>
<dbReference type="PANTHER" id="PTHR43434">
    <property type="entry name" value="PHOSPHOGLYCOLATE PHOSPHATASE"/>
    <property type="match status" value="1"/>
</dbReference>
<dbReference type="RefSeq" id="WP_089685343.1">
    <property type="nucleotide sequence ID" value="NZ_FNFO01000008.1"/>
</dbReference>
<name>A0A1G9NH24_9BACT</name>
<dbReference type="AlphaFoldDB" id="A0A1G9NH24"/>
<dbReference type="STRING" id="1075417.SAMN05421823_108289"/>
<evidence type="ECO:0000313" key="1">
    <source>
        <dbReference type="EMBL" id="SDL85653.1"/>
    </source>
</evidence>
<dbReference type="Pfam" id="PF13419">
    <property type="entry name" value="HAD_2"/>
    <property type="match status" value="1"/>
</dbReference>
<accession>A0A1G9NH24</accession>
<keyword evidence="1" id="KW-0378">Hydrolase</keyword>
<evidence type="ECO:0000313" key="2">
    <source>
        <dbReference type="Proteomes" id="UP000198510"/>
    </source>
</evidence>
<sequence>MSTSLQLIVFDLSGTTVEDHQGVQRCLQDALRDAADVTISLEAANRVMGIPKPVAIRQLLEEQQHPADAALIETIHARFQERMIAYYRSDPRVHEKAGVSETFRTLQEHDIRVVVNTGFDRSITDVLLEHMGWQHQGLIDGSVTSDEVAAGRPAPDMIFRAMELTGVTSAAHVGKVGDTASDLQEGTAAGCGLVVGVTTGAYTAEALAPEPHTHLIAQLPELLSILALAPVPTRK</sequence>
<dbReference type="GO" id="GO:0006281">
    <property type="term" value="P:DNA repair"/>
    <property type="evidence" value="ECO:0007669"/>
    <property type="project" value="TreeGrafter"/>
</dbReference>
<dbReference type="Gene3D" id="3.40.50.1000">
    <property type="entry name" value="HAD superfamily/HAD-like"/>
    <property type="match status" value="1"/>
</dbReference>
<dbReference type="GO" id="GO:0008967">
    <property type="term" value="F:phosphoglycolate phosphatase activity"/>
    <property type="evidence" value="ECO:0007669"/>
    <property type="project" value="TreeGrafter"/>
</dbReference>
<protein>
    <submittedName>
        <fullName evidence="1">Phosphonatase-like hydrolase</fullName>
    </submittedName>
</protein>
<dbReference type="Proteomes" id="UP000198510">
    <property type="component" value="Unassembled WGS sequence"/>
</dbReference>
<organism evidence="1 2">
    <name type="scientific">Catalinimonas alkaloidigena</name>
    <dbReference type="NCBI Taxonomy" id="1075417"/>
    <lineage>
        <taxon>Bacteria</taxon>
        <taxon>Pseudomonadati</taxon>
        <taxon>Bacteroidota</taxon>
        <taxon>Cytophagia</taxon>
        <taxon>Cytophagales</taxon>
        <taxon>Catalimonadaceae</taxon>
        <taxon>Catalinimonas</taxon>
    </lineage>
</organism>
<dbReference type="InterPro" id="IPR023214">
    <property type="entry name" value="HAD_sf"/>
</dbReference>
<dbReference type="InterPro" id="IPR050155">
    <property type="entry name" value="HAD-like_hydrolase_sf"/>
</dbReference>
<dbReference type="SFLD" id="SFLDS00003">
    <property type="entry name" value="Haloacid_Dehalogenase"/>
    <property type="match status" value="1"/>
</dbReference>
<dbReference type="InterPro" id="IPR041492">
    <property type="entry name" value="HAD_2"/>
</dbReference>
<dbReference type="PANTHER" id="PTHR43434:SF19">
    <property type="entry name" value="PHOSPHONOACETALDEHYDE HYDROLASE"/>
    <property type="match status" value="1"/>
</dbReference>
<dbReference type="OrthoDB" id="5504491at2"/>
<dbReference type="SUPFAM" id="SSF56784">
    <property type="entry name" value="HAD-like"/>
    <property type="match status" value="1"/>
</dbReference>
<dbReference type="InterPro" id="IPR023198">
    <property type="entry name" value="PGP-like_dom2"/>
</dbReference>
<dbReference type="Gene3D" id="1.10.150.240">
    <property type="entry name" value="Putative phosphatase, domain 2"/>
    <property type="match status" value="1"/>
</dbReference>
<keyword evidence="2" id="KW-1185">Reference proteome</keyword>
<dbReference type="InterPro" id="IPR036412">
    <property type="entry name" value="HAD-like_sf"/>
</dbReference>
<gene>
    <name evidence="1" type="ORF">SAMN05421823_108289</name>
</gene>
<dbReference type="EMBL" id="FNFO01000008">
    <property type="protein sequence ID" value="SDL85653.1"/>
    <property type="molecule type" value="Genomic_DNA"/>
</dbReference>